<evidence type="ECO:0000313" key="3">
    <source>
        <dbReference type="Proteomes" id="UP000712600"/>
    </source>
</evidence>
<gene>
    <name evidence="2" type="ORF">F2Q69_00033141</name>
</gene>
<protein>
    <submittedName>
        <fullName evidence="2">Uncharacterized protein</fullName>
    </submittedName>
</protein>
<dbReference type="EMBL" id="QGKX02000004">
    <property type="protein sequence ID" value="KAF3601446.1"/>
    <property type="molecule type" value="Genomic_DNA"/>
</dbReference>
<evidence type="ECO:0000313" key="2">
    <source>
        <dbReference type="EMBL" id="KAF3601446.1"/>
    </source>
</evidence>
<dbReference type="AlphaFoldDB" id="A0A8S9SJ33"/>
<reference evidence="2" key="1">
    <citation type="submission" date="2019-12" db="EMBL/GenBank/DDBJ databases">
        <title>Genome sequencing and annotation of Brassica cretica.</title>
        <authorList>
            <person name="Studholme D.J."/>
            <person name="Sarris P."/>
        </authorList>
    </citation>
    <scope>NUCLEOTIDE SEQUENCE</scope>
    <source>
        <strain evidence="2">PFS-109/04</strain>
        <tissue evidence="2">Leaf</tissue>
    </source>
</reference>
<organism evidence="2 3">
    <name type="scientific">Brassica cretica</name>
    <name type="common">Mustard</name>
    <dbReference type="NCBI Taxonomy" id="69181"/>
    <lineage>
        <taxon>Eukaryota</taxon>
        <taxon>Viridiplantae</taxon>
        <taxon>Streptophyta</taxon>
        <taxon>Embryophyta</taxon>
        <taxon>Tracheophyta</taxon>
        <taxon>Spermatophyta</taxon>
        <taxon>Magnoliopsida</taxon>
        <taxon>eudicotyledons</taxon>
        <taxon>Gunneridae</taxon>
        <taxon>Pentapetalae</taxon>
        <taxon>rosids</taxon>
        <taxon>malvids</taxon>
        <taxon>Brassicales</taxon>
        <taxon>Brassicaceae</taxon>
        <taxon>Brassiceae</taxon>
        <taxon>Brassica</taxon>
    </lineage>
</organism>
<evidence type="ECO:0000256" key="1">
    <source>
        <dbReference type="SAM" id="MobiDB-lite"/>
    </source>
</evidence>
<feature type="region of interest" description="Disordered" evidence="1">
    <location>
        <begin position="1"/>
        <end position="23"/>
    </location>
</feature>
<proteinExistence type="predicted"/>
<comment type="caution">
    <text evidence="2">The sequence shown here is derived from an EMBL/GenBank/DDBJ whole genome shotgun (WGS) entry which is preliminary data.</text>
</comment>
<accession>A0A8S9SJ33</accession>
<name>A0A8S9SJ33_BRACR</name>
<dbReference type="Proteomes" id="UP000712600">
    <property type="component" value="Unassembled WGS sequence"/>
</dbReference>
<sequence>METLSDTDIKTPRVSSHSDAGGARVRRRRLFLWSLMLSFDSYHLSAAFSSSSSPLPDLTPSISVATRRSQLTGTVLFSGVPGGLVLVQA</sequence>